<evidence type="ECO:0000313" key="1">
    <source>
        <dbReference type="EMBL" id="KAI3750464.1"/>
    </source>
</evidence>
<sequence>MDSYSVHLAMAALVGASFVAVSAYYMHRKTLNQLLEFAKTVEKEREDGEYELLQHYRKQNSTEKPLQRRNQGGRRNGFYRRGSTSLPEITSITGGSGGHDEDAIPAGLPKLQTLREGKSSTGLAKRAAHLLRPTSPKSPVASASAFESVEGSDEDADMNESINLDPTYLNTNGNTGTECEGVNANGEQLQIPASSMIRSHSVSGDLHGVQPDPVAADILRKEPEHETFVRLKITPSETPSPDEAEVYRALQVCLEMRNSYVFRESISPWEKEVISDPSTPKRNPNPFDYVPETKSDHYFEMEDGVTHVYATKNSKEKLFPVVDATTFFTDLHHILKVIAAGNTRTVCHHRLGLLEQKFNLHLMLNADKEFLAQKSAPHRDFYNVRKVDTHVHHSACMNQKHLLRFIKSKLRKEPDEVVIFRDGTYLTLREVFESLDLTGYDLNVDLLDVHADKSTFHRFDKFNLKYNPCGQSRLREIFLKQDNLIQGRFLAELTKQVFADLDASKYQMAEYRISIYGRKQSEWDNLASWIVNNELYSDNVVWLIQLPRLYNIYKEMGIVTSFQTILDNIFLPLFEVTVDPGSHPQLHVFLKQVVGLDLVDDESKPERRPTKHMPTPSQWTNIFNPAFSYYVYYCYANLYTLNKLRESKGMTTIRFRPHCGEAGDIDHLAAAFLTTHNIAHGINLRKSPVLQYLYYLAQIGLAMSPLSNNSLFLDYHRNPFPMFFLRGLNVSLSTDDPLQIHLTKEPLVEEYSIAASVWKLSACDLCEIARNSVYQSGFSHVLKSHWIGPKYYKRGPDGNDIHKTNVPHIRLEFRDMIWREEMQQIYLGKARLPEYIET</sequence>
<protein>
    <submittedName>
        <fullName evidence="1">Uncharacterized protein</fullName>
    </submittedName>
</protein>
<comment type="caution">
    <text evidence="1">The sequence shown here is derived from an EMBL/GenBank/DDBJ whole genome shotgun (WGS) entry which is preliminary data.</text>
</comment>
<gene>
    <name evidence="1" type="ORF">L2E82_21101</name>
</gene>
<dbReference type="Proteomes" id="UP001055811">
    <property type="component" value="Linkage Group LG04"/>
</dbReference>
<evidence type="ECO:0000313" key="2">
    <source>
        <dbReference type="Proteomes" id="UP001055811"/>
    </source>
</evidence>
<keyword evidence="2" id="KW-1185">Reference proteome</keyword>
<name>A0ACB9DUW3_CICIN</name>
<accession>A0ACB9DUW3</accession>
<dbReference type="EMBL" id="CM042012">
    <property type="protein sequence ID" value="KAI3750464.1"/>
    <property type="molecule type" value="Genomic_DNA"/>
</dbReference>
<reference evidence="2" key="1">
    <citation type="journal article" date="2022" name="Mol. Ecol. Resour.">
        <title>The genomes of chicory, endive, great burdock and yacon provide insights into Asteraceae palaeo-polyploidization history and plant inulin production.</title>
        <authorList>
            <person name="Fan W."/>
            <person name="Wang S."/>
            <person name="Wang H."/>
            <person name="Wang A."/>
            <person name="Jiang F."/>
            <person name="Liu H."/>
            <person name="Zhao H."/>
            <person name="Xu D."/>
            <person name="Zhang Y."/>
        </authorList>
    </citation>
    <scope>NUCLEOTIDE SEQUENCE [LARGE SCALE GENOMIC DNA]</scope>
    <source>
        <strain evidence="2">cv. Punajuju</strain>
    </source>
</reference>
<proteinExistence type="predicted"/>
<reference evidence="1 2" key="2">
    <citation type="journal article" date="2022" name="Mol. Ecol. Resour.">
        <title>The genomes of chicory, endive, great burdock and yacon provide insights into Asteraceae paleo-polyploidization history and plant inulin production.</title>
        <authorList>
            <person name="Fan W."/>
            <person name="Wang S."/>
            <person name="Wang H."/>
            <person name="Wang A."/>
            <person name="Jiang F."/>
            <person name="Liu H."/>
            <person name="Zhao H."/>
            <person name="Xu D."/>
            <person name="Zhang Y."/>
        </authorList>
    </citation>
    <scope>NUCLEOTIDE SEQUENCE [LARGE SCALE GENOMIC DNA]</scope>
    <source>
        <strain evidence="2">cv. Punajuju</strain>
        <tissue evidence="1">Leaves</tissue>
    </source>
</reference>
<organism evidence="1 2">
    <name type="scientific">Cichorium intybus</name>
    <name type="common">Chicory</name>
    <dbReference type="NCBI Taxonomy" id="13427"/>
    <lineage>
        <taxon>Eukaryota</taxon>
        <taxon>Viridiplantae</taxon>
        <taxon>Streptophyta</taxon>
        <taxon>Embryophyta</taxon>
        <taxon>Tracheophyta</taxon>
        <taxon>Spermatophyta</taxon>
        <taxon>Magnoliopsida</taxon>
        <taxon>eudicotyledons</taxon>
        <taxon>Gunneridae</taxon>
        <taxon>Pentapetalae</taxon>
        <taxon>asterids</taxon>
        <taxon>campanulids</taxon>
        <taxon>Asterales</taxon>
        <taxon>Asteraceae</taxon>
        <taxon>Cichorioideae</taxon>
        <taxon>Cichorieae</taxon>
        <taxon>Cichoriinae</taxon>
        <taxon>Cichorium</taxon>
    </lineage>
</organism>